<keyword evidence="2" id="KW-0488">Methylation</keyword>
<evidence type="ECO:0000256" key="1">
    <source>
        <dbReference type="ARBA" id="ARBA00004167"/>
    </source>
</evidence>
<dbReference type="SUPFAM" id="SSF54523">
    <property type="entry name" value="Pili subunits"/>
    <property type="match status" value="1"/>
</dbReference>
<dbReference type="InterPro" id="IPR000983">
    <property type="entry name" value="Bac_GSPG_pilin"/>
</dbReference>
<dbReference type="RefSeq" id="WP_218111811.1">
    <property type="nucleotide sequence ID" value="NZ_CP065383.1"/>
</dbReference>
<dbReference type="PANTHER" id="PTHR30093">
    <property type="entry name" value="GENERAL SECRETION PATHWAY PROTEIN G"/>
    <property type="match status" value="1"/>
</dbReference>
<dbReference type="GO" id="GO:0016020">
    <property type="term" value="C:membrane"/>
    <property type="evidence" value="ECO:0007669"/>
    <property type="project" value="UniProtKB-SubCell"/>
</dbReference>
<dbReference type="PRINTS" id="PR00813">
    <property type="entry name" value="BCTERIALGSPG"/>
</dbReference>
<dbReference type="InterPro" id="IPR045584">
    <property type="entry name" value="Pilin-like"/>
</dbReference>
<keyword evidence="4 6" id="KW-1133">Transmembrane helix</keyword>
<dbReference type="NCBIfam" id="TIGR02532">
    <property type="entry name" value="IV_pilin_GFxxxE"/>
    <property type="match status" value="1"/>
</dbReference>
<dbReference type="EMBL" id="CP065383">
    <property type="protein sequence ID" value="QPM69334.1"/>
    <property type="molecule type" value="Genomic_DNA"/>
</dbReference>
<dbReference type="PROSITE" id="PS00409">
    <property type="entry name" value="PROKAR_NTER_METHYL"/>
    <property type="match status" value="1"/>
</dbReference>
<evidence type="ECO:0000256" key="5">
    <source>
        <dbReference type="ARBA" id="ARBA00023136"/>
    </source>
</evidence>
<evidence type="ECO:0000313" key="7">
    <source>
        <dbReference type="EMBL" id="QPM69334.1"/>
    </source>
</evidence>
<dbReference type="Proteomes" id="UP000594463">
    <property type="component" value="Chromosome"/>
</dbReference>
<dbReference type="KEGG" id="alam:RT761_02564"/>
<gene>
    <name evidence="7" type="primary">xcpT</name>
    <name evidence="7" type="ORF">RT761_02564</name>
</gene>
<evidence type="ECO:0000256" key="4">
    <source>
        <dbReference type="ARBA" id="ARBA00022989"/>
    </source>
</evidence>
<evidence type="ECO:0000256" key="3">
    <source>
        <dbReference type="ARBA" id="ARBA00022692"/>
    </source>
</evidence>
<name>A0A7T1ANU6_ATRLM</name>
<dbReference type="Gene3D" id="3.30.700.10">
    <property type="entry name" value="Glycoprotein, Type 4 Pilin"/>
    <property type="match status" value="1"/>
</dbReference>
<proteinExistence type="predicted"/>
<keyword evidence="8" id="KW-1185">Reference proteome</keyword>
<accession>A0A7T1ANU6</accession>
<dbReference type="InterPro" id="IPR012902">
    <property type="entry name" value="N_methyl_site"/>
</dbReference>
<keyword evidence="5 6" id="KW-0472">Membrane</keyword>
<dbReference type="GO" id="GO:0015628">
    <property type="term" value="P:protein secretion by the type II secretion system"/>
    <property type="evidence" value="ECO:0007669"/>
    <property type="project" value="InterPro"/>
</dbReference>
<sequence>MWSIMRRKQNKKGEEGFTLIELIVVIAILGFLLAIAIPRYNTSRTRAAVNASAANLKNLANAVELYATENNLSSYPSGSLASMVSAYMPSGVPGSPGGGSYTYTQTGGGSGYQITDSAGYPDIVTAGNLYVTEGGILHGM</sequence>
<feature type="transmembrane region" description="Helical" evidence="6">
    <location>
        <begin position="16"/>
        <end position="37"/>
    </location>
</feature>
<dbReference type="PANTHER" id="PTHR30093:SF44">
    <property type="entry name" value="TYPE II SECRETION SYSTEM CORE PROTEIN G"/>
    <property type="match status" value="1"/>
</dbReference>
<evidence type="ECO:0000256" key="6">
    <source>
        <dbReference type="SAM" id="Phobius"/>
    </source>
</evidence>
<keyword evidence="3 6" id="KW-0812">Transmembrane</keyword>
<organism evidence="7 8">
    <name type="scientific">Atribacter laminatus</name>
    <dbReference type="NCBI Taxonomy" id="2847778"/>
    <lineage>
        <taxon>Bacteria</taxon>
        <taxon>Pseudomonadati</taxon>
        <taxon>Atribacterota</taxon>
        <taxon>Atribacteria</taxon>
        <taxon>Atribacterales</taxon>
        <taxon>Atribacteraceae</taxon>
        <taxon>Atribacter</taxon>
    </lineage>
</organism>
<evidence type="ECO:0000313" key="8">
    <source>
        <dbReference type="Proteomes" id="UP000594463"/>
    </source>
</evidence>
<protein>
    <submittedName>
        <fullName evidence="7">Type II secretion system protein G</fullName>
    </submittedName>
</protein>
<dbReference type="Pfam" id="PF07963">
    <property type="entry name" value="N_methyl"/>
    <property type="match status" value="1"/>
</dbReference>
<comment type="subcellular location">
    <subcellularLocation>
        <location evidence="1">Membrane</location>
        <topology evidence="1">Single-pass membrane protein</topology>
    </subcellularLocation>
</comment>
<reference evidence="7 8" key="1">
    <citation type="journal article" date="2021" name="Nat. Commun.">
        <title>Isolation of a member of the candidate phylum Atribacteria reveals a unique cell membrane structure.</title>
        <authorList>
            <person name="Taiki K."/>
            <person name="Nobu M.K."/>
            <person name="Kusada H."/>
            <person name="Meng X.-Y."/>
            <person name="Hosoki N."/>
            <person name="Uematsu K."/>
            <person name="Yoshioka H."/>
            <person name="Kamagata Y."/>
            <person name="Tamaki H."/>
        </authorList>
    </citation>
    <scope>NUCLEOTIDE SEQUENCE [LARGE SCALE GENOMIC DNA]</scope>
    <source>
        <strain evidence="7 8">RT761</strain>
    </source>
</reference>
<dbReference type="GO" id="GO:0015627">
    <property type="term" value="C:type II protein secretion system complex"/>
    <property type="evidence" value="ECO:0007669"/>
    <property type="project" value="InterPro"/>
</dbReference>
<evidence type="ECO:0000256" key="2">
    <source>
        <dbReference type="ARBA" id="ARBA00022481"/>
    </source>
</evidence>
<dbReference type="AlphaFoldDB" id="A0A7T1ANU6"/>